<dbReference type="Gene3D" id="3.40.50.300">
    <property type="entry name" value="P-loop containing nucleotide triphosphate hydrolases"/>
    <property type="match status" value="2"/>
</dbReference>
<reference evidence="3" key="1">
    <citation type="journal article" date="2014" name="Int. J. Syst. Evol. Microbiol.">
        <title>Complete genome sequence of Corynebacterium casei LMG S-19264T (=DSM 44701T), isolated from a smear-ripened cheese.</title>
        <authorList>
            <consortium name="US DOE Joint Genome Institute (JGI-PGF)"/>
            <person name="Walter F."/>
            <person name="Albersmeier A."/>
            <person name="Kalinowski J."/>
            <person name="Ruckert C."/>
        </authorList>
    </citation>
    <scope>NUCLEOTIDE SEQUENCE</scope>
    <source>
        <strain evidence="3">JCM 13919</strain>
    </source>
</reference>
<feature type="domain" description="TrwC relaxase" evidence="2">
    <location>
        <begin position="13"/>
        <end position="287"/>
    </location>
</feature>
<dbReference type="AlphaFoldDB" id="A0A917JT03"/>
<dbReference type="Pfam" id="PF01443">
    <property type="entry name" value="Viral_helicase1"/>
    <property type="match status" value="1"/>
</dbReference>
<dbReference type="InterPro" id="IPR014862">
    <property type="entry name" value="TrwC"/>
</dbReference>
<sequence>MLSHQLLTRKDIGKTARYYQDAVDDYYAEKMDATAWQGQGAEELGLTGAVEPERFRELLAGKIDEQTEIGRNSVRSDNKIRLGIDLTFSAPKSVSLQALVHGDIKIIKAHEQAVARAIEMAETRACARKKVMGKSMLETTGNLVVAKFRHETSRAQDPQLHTHAIVLNMTKRQDGAWRALKNDEIIQSTRFLGAIYNSELAEGLQKSGYSLKFGRDGNFELAHITREQIEAFSQRSQEVEAHLKAKGLDRETATSLQKQRATLLSRQKKISLDRETLHSTWQQQAKALGISFKKIPYQFQPTQSNAHIPAEEAAKRSLQYAIQYLTERQSIIFERDLIDLSLQHAVGGAKLSHLEKEIVIKIKKGELIQEAPLFYPSEEMDAQSTQPLTRAQWIEHLTKTGLSLHKAKTEIHDAILQRKLVQSEMRYTTPDALLREKNILQLEHEGRNRLQPILTKERAHNLLQDSDLNKGQQAAASLILSTSNRIVGVQGYAGTGKSHMLDKTKQLIEAAGFNVRALAPYGNQVKALQELNVKANTLASFIRGKEKDINEKTVLVIDEAGVVPTRLMEKVLSLAEKSGSRVVLLGDTEQTKAIEAGRPFDQLQAAGMQTALMDTIQRQKNTELKKAVELAAMGKSTHALKHVHNVVEIKDHQTRQHTIAKEYVQLPEDKRTRTIIVTGTNEARREINKQVRVGLNLQGTGITCDTLIRRDTTKAERMYAKHYRIGDFVQPEKNYPRCELKRGELYRVEDTAIGNRLIVRSMENQQTLEFNPMTYRKLSVYELDRKELSAGDFVRITRNDKDLDIANGDRFKITSVSPDQITIANEHRTVSIDPHKPLHLDYAYATTVHSSQGLTADRVLIDVHAQSRTTAKDVFYVALSRACFEAKIYTNDSYSLPTAISKNNGKLAALDILNQQHRIKIEGLIEKNGIRAIMYGRH</sequence>
<dbReference type="NCBIfam" id="TIGR02686">
    <property type="entry name" value="relax_trwC"/>
    <property type="match status" value="1"/>
</dbReference>
<gene>
    <name evidence="3" type="ORF">GCM10007966_08930</name>
</gene>
<dbReference type="NCBIfam" id="NF041492">
    <property type="entry name" value="MobF"/>
    <property type="match status" value="1"/>
</dbReference>
<dbReference type="InterPro" id="IPR027417">
    <property type="entry name" value="P-loop_NTPase"/>
</dbReference>
<dbReference type="Gene3D" id="2.30.30.940">
    <property type="match status" value="1"/>
</dbReference>
<dbReference type="Pfam" id="PF08751">
    <property type="entry name" value="TrwC"/>
    <property type="match status" value="1"/>
</dbReference>
<dbReference type="Pfam" id="PF13604">
    <property type="entry name" value="AAA_30"/>
    <property type="match status" value="1"/>
</dbReference>
<dbReference type="PANTHER" id="PTHR43788:SF8">
    <property type="entry name" value="DNA-BINDING PROTEIN SMUBP-2"/>
    <property type="match status" value="1"/>
</dbReference>
<dbReference type="CDD" id="cd17933">
    <property type="entry name" value="DEXSc_RecD-like"/>
    <property type="match status" value="1"/>
</dbReference>
<dbReference type="InterPro" id="IPR050534">
    <property type="entry name" value="Coronavir_polyprotein_1ab"/>
</dbReference>
<evidence type="ECO:0000259" key="2">
    <source>
        <dbReference type="Pfam" id="PF08751"/>
    </source>
</evidence>
<dbReference type="OrthoDB" id="1634048at2"/>
<dbReference type="Proteomes" id="UP000630149">
    <property type="component" value="Unassembled WGS sequence"/>
</dbReference>
<proteinExistence type="predicted"/>
<dbReference type="RefSeq" id="WP_131776176.1">
    <property type="nucleotide sequence ID" value="NZ_BMOB01000003.1"/>
</dbReference>
<evidence type="ECO:0000313" key="3">
    <source>
        <dbReference type="EMBL" id="GGI82521.1"/>
    </source>
</evidence>
<name>A0A917JT03_9GAMM</name>
<evidence type="ECO:0008006" key="5">
    <source>
        <dbReference type="Google" id="ProtNLM"/>
    </source>
</evidence>
<dbReference type="GO" id="GO:0005524">
    <property type="term" value="F:ATP binding"/>
    <property type="evidence" value="ECO:0007669"/>
    <property type="project" value="InterPro"/>
</dbReference>
<dbReference type="SUPFAM" id="SSF52540">
    <property type="entry name" value="P-loop containing nucleoside triphosphate hydrolases"/>
    <property type="match status" value="2"/>
</dbReference>
<dbReference type="InterPro" id="IPR027351">
    <property type="entry name" value="(+)RNA_virus_helicase_core_dom"/>
</dbReference>
<protein>
    <recommendedName>
        <fullName evidence="5">Conjugative transfer protein TraI</fullName>
    </recommendedName>
</protein>
<keyword evidence="4" id="KW-1185">Reference proteome</keyword>
<organism evidence="3 4">
    <name type="scientific">Legionella impletisoli</name>
    <dbReference type="NCBI Taxonomy" id="343510"/>
    <lineage>
        <taxon>Bacteria</taxon>
        <taxon>Pseudomonadati</taxon>
        <taxon>Pseudomonadota</taxon>
        <taxon>Gammaproteobacteria</taxon>
        <taxon>Legionellales</taxon>
        <taxon>Legionellaceae</taxon>
        <taxon>Legionella</taxon>
    </lineage>
</organism>
<dbReference type="GO" id="GO:0043139">
    <property type="term" value="F:5'-3' DNA helicase activity"/>
    <property type="evidence" value="ECO:0007669"/>
    <property type="project" value="TreeGrafter"/>
</dbReference>
<accession>A0A917JT03</accession>
<feature type="domain" description="(+)RNA virus helicase C-terminal" evidence="1">
    <location>
        <begin position="809"/>
        <end position="890"/>
    </location>
</feature>
<comment type="caution">
    <text evidence="3">The sequence shown here is derived from an EMBL/GenBank/DDBJ whole genome shotgun (WGS) entry which is preliminary data.</text>
</comment>
<evidence type="ECO:0000259" key="1">
    <source>
        <dbReference type="Pfam" id="PF01443"/>
    </source>
</evidence>
<reference evidence="3" key="2">
    <citation type="submission" date="2020-09" db="EMBL/GenBank/DDBJ databases">
        <authorList>
            <person name="Sun Q."/>
            <person name="Ohkuma M."/>
        </authorList>
    </citation>
    <scope>NUCLEOTIDE SEQUENCE</scope>
    <source>
        <strain evidence="3">JCM 13919</strain>
    </source>
</reference>
<dbReference type="PANTHER" id="PTHR43788">
    <property type="entry name" value="DNA2/NAM7 HELICASE FAMILY MEMBER"/>
    <property type="match status" value="1"/>
</dbReference>
<dbReference type="EMBL" id="BMOB01000003">
    <property type="protein sequence ID" value="GGI82521.1"/>
    <property type="molecule type" value="Genomic_DNA"/>
</dbReference>
<dbReference type="InterPro" id="IPR014059">
    <property type="entry name" value="TraI/TrwC_relax"/>
</dbReference>
<evidence type="ECO:0000313" key="4">
    <source>
        <dbReference type="Proteomes" id="UP000630149"/>
    </source>
</evidence>
<dbReference type="CDD" id="cd18809">
    <property type="entry name" value="SF1_C_RecD"/>
    <property type="match status" value="1"/>
</dbReference>
<dbReference type="SUPFAM" id="SSF55464">
    <property type="entry name" value="Origin of replication-binding domain, RBD-like"/>
    <property type="match status" value="1"/>
</dbReference>